<dbReference type="RefSeq" id="WP_168737001.1">
    <property type="nucleotide sequence ID" value="NZ_JABAHZ010000001.1"/>
</dbReference>
<accession>A0A847SCZ6</accession>
<protein>
    <submittedName>
        <fullName evidence="1">Uncharacterized protein</fullName>
    </submittedName>
</protein>
<dbReference type="Proteomes" id="UP000552864">
    <property type="component" value="Unassembled WGS sequence"/>
</dbReference>
<evidence type="ECO:0000313" key="2">
    <source>
        <dbReference type="Proteomes" id="UP000552864"/>
    </source>
</evidence>
<comment type="caution">
    <text evidence="1">The sequence shown here is derived from an EMBL/GenBank/DDBJ whole genome shotgun (WGS) entry which is preliminary data.</text>
</comment>
<name>A0A847SCZ6_9BACT</name>
<proteinExistence type="predicted"/>
<keyword evidence="2" id="KW-1185">Reference proteome</keyword>
<gene>
    <name evidence="1" type="ORF">HGH91_03185</name>
</gene>
<evidence type="ECO:0000313" key="1">
    <source>
        <dbReference type="EMBL" id="NLR77613.1"/>
    </source>
</evidence>
<sequence>MGKSVAVSIEYVLIRMPFQVLKVYSNGKYLIPFTCFGWDIPGTFYHVNCLHTGSRLLRGSYQDLRTYT</sequence>
<dbReference type="AlphaFoldDB" id="A0A847SCZ6"/>
<organism evidence="1 2">
    <name type="scientific">Chitinophaga eiseniae</name>
    <dbReference type="NCBI Taxonomy" id="634771"/>
    <lineage>
        <taxon>Bacteria</taxon>
        <taxon>Pseudomonadati</taxon>
        <taxon>Bacteroidota</taxon>
        <taxon>Chitinophagia</taxon>
        <taxon>Chitinophagales</taxon>
        <taxon>Chitinophagaceae</taxon>
        <taxon>Chitinophaga</taxon>
    </lineage>
</organism>
<reference evidence="1 2" key="1">
    <citation type="submission" date="2020-04" db="EMBL/GenBank/DDBJ databases">
        <authorList>
            <person name="Yin C."/>
        </authorList>
    </citation>
    <scope>NUCLEOTIDE SEQUENCE [LARGE SCALE GENOMIC DNA]</scope>
    <source>
        <strain evidence="1 2">Ak56</strain>
    </source>
</reference>
<dbReference type="EMBL" id="JABAHZ010000001">
    <property type="protein sequence ID" value="NLR77613.1"/>
    <property type="molecule type" value="Genomic_DNA"/>
</dbReference>